<feature type="transmembrane region" description="Helical" evidence="2">
    <location>
        <begin position="88"/>
        <end position="108"/>
    </location>
</feature>
<gene>
    <name evidence="4" type="ORF">QFZ56_004981</name>
</gene>
<feature type="region of interest" description="Disordered" evidence="1">
    <location>
        <begin position="1"/>
        <end position="59"/>
    </location>
</feature>
<proteinExistence type="predicted"/>
<evidence type="ECO:0000313" key="4">
    <source>
        <dbReference type="EMBL" id="MDQ0686018.1"/>
    </source>
</evidence>
<reference evidence="4 5" key="1">
    <citation type="submission" date="2023-07" db="EMBL/GenBank/DDBJ databases">
        <title>Comparative genomics of wheat-associated soil bacteria to identify genetic determinants of phenazine resistance.</title>
        <authorList>
            <person name="Mouncey N."/>
        </authorList>
    </citation>
    <scope>NUCLEOTIDE SEQUENCE [LARGE SCALE GENOMIC DNA]</scope>
    <source>
        <strain evidence="4 5">W4I19-2</strain>
    </source>
</reference>
<sequence>MEQHRTRAPDRDAHRDARQDARRDTPPLPPQPGPERSRREPRPAPAGRGPAPLPARKMPTPRLTGLGAGLFGSALMCVLGGLDQLLFGASLTVYGVLFLPVCLLTALWVRDAELLSAPVVAPIAFSVGLLPVAAGGNGIGARLMGLVTALATQVGWLYGGTLLAALTVLARGLRLAAARRRNPVRRPPARRDPS</sequence>
<evidence type="ECO:0000256" key="2">
    <source>
        <dbReference type="SAM" id="Phobius"/>
    </source>
</evidence>
<evidence type="ECO:0000259" key="3">
    <source>
        <dbReference type="Pfam" id="PF20177"/>
    </source>
</evidence>
<feature type="transmembrane region" description="Helical" evidence="2">
    <location>
        <begin position="115"/>
        <end position="136"/>
    </location>
</feature>
<keyword evidence="5" id="KW-1185">Reference proteome</keyword>
<evidence type="ECO:0000313" key="5">
    <source>
        <dbReference type="Proteomes" id="UP001243364"/>
    </source>
</evidence>
<name>A0ABU0Q5S2_STRAH</name>
<dbReference type="EMBL" id="JAUSYA010000001">
    <property type="protein sequence ID" value="MDQ0686018.1"/>
    <property type="molecule type" value="Genomic_DNA"/>
</dbReference>
<dbReference type="Proteomes" id="UP001243364">
    <property type="component" value="Unassembled WGS sequence"/>
</dbReference>
<dbReference type="RefSeq" id="WP_307045613.1">
    <property type="nucleotide sequence ID" value="NZ_JAUSYA010000001.1"/>
</dbReference>
<protein>
    <recommendedName>
        <fullName evidence="3">DUF6542 domain-containing protein</fullName>
    </recommendedName>
</protein>
<keyword evidence="2" id="KW-0812">Transmembrane</keyword>
<comment type="caution">
    <text evidence="4">The sequence shown here is derived from an EMBL/GenBank/DDBJ whole genome shotgun (WGS) entry which is preliminary data.</text>
</comment>
<feature type="compositionally biased region" description="Basic and acidic residues" evidence="1">
    <location>
        <begin position="1"/>
        <end position="25"/>
    </location>
</feature>
<evidence type="ECO:0000256" key="1">
    <source>
        <dbReference type="SAM" id="MobiDB-lite"/>
    </source>
</evidence>
<feature type="compositionally biased region" description="Low complexity" evidence="1">
    <location>
        <begin position="45"/>
        <end position="56"/>
    </location>
</feature>
<keyword evidence="2" id="KW-1133">Transmembrane helix</keyword>
<accession>A0ABU0Q5S2</accession>
<feature type="domain" description="DUF6542" evidence="3">
    <location>
        <begin position="62"/>
        <end position="174"/>
    </location>
</feature>
<feature type="transmembrane region" description="Helical" evidence="2">
    <location>
        <begin position="156"/>
        <end position="177"/>
    </location>
</feature>
<dbReference type="InterPro" id="IPR046672">
    <property type="entry name" value="DUF6542"/>
</dbReference>
<feature type="transmembrane region" description="Helical" evidence="2">
    <location>
        <begin position="63"/>
        <end position="82"/>
    </location>
</feature>
<keyword evidence="2" id="KW-0472">Membrane</keyword>
<dbReference type="Pfam" id="PF20177">
    <property type="entry name" value="DUF6542"/>
    <property type="match status" value="1"/>
</dbReference>
<organism evidence="4 5">
    <name type="scientific">Streptomyces achromogenes</name>
    <dbReference type="NCBI Taxonomy" id="67255"/>
    <lineage>
        <taxon>Bacteria</taxon>
        <taxon>Bacillati</taxon>
        <taxon>Actinomycetota</taxon>
        <taxon>Actinomycetes</taxon>
        <taxon>Kitasatosporales</taxon>
        <taxon>Streptomycetaceae</taxon>
        <taxon>Streptomyces</taxon>
    </lineage>
</organism>